<gene>
    <name evidence="3" type="ORF">BECKSD772D_GA0070982_11199</name>
    <name evidence="2" type="ORF">BECKSD772E_GA0070983_11232</name>
    <name evidence="1" type="ORF">BECKSD772F_GA0070984_11252</name>
</gene>
<dbReference type="EMBL" id="CAADFR010000125">
    <property type="protein sequence ID" value="VFK42578.1"/>
    <property type="molecule type" value="Genomic_DNA"/>
</dbReference>
<reference evidence="3" key="1">
    <citation type="submission" date="2019-02" db="EMBL/GenBank/DDBJ databases">
        <authorList>
            <person name="Gruber-Vodicka R. H."/>
            <person name="Seah K. B. B."/>
        </authorList>
    </citation>
    <scope>NUCLEOTIDE SEQUENCE</scope>
    <source>
        <strain evidence="3">BECK_S127</strain>
        <strain evidence="2">BECK_S1320</strain>
        <strain evidence="1">BECK_S1321</strain>
    </source>
</reference>
<organism evidence="3">
    <name type="scientific">Candidatus Kentrum sp. SD</name>
    <dbReference type="NCBI Taxonomy" id="2126332"/>
    <lineage>
        <taxon>Bacteria</taxon>
        <taxon>Pseudomonadati</taxon>
        <taxon>Pseudomonadota</taxon>
        <taxon>Gammaproteobacteria</taxon>
        <taxon>Candidatus Kentrum</taxon>
    </lineage>
</organism>
<sequence length="45" mass="5384">MELKSLYIMRLATYPRPKLPMNFPDEANLIYMIILLESNIISTYY</sequence>
<proteinExistence type="predicted"/>
<evidence type="ECO:0000313" key="3">
    <source>
        <dbReference type="EMBL" id="VFK80485.1"/>
    </source>
</evidence>
<accession>A0A451BQF4</accession>
<name>A0A451BQF4_9GAMM</name>
<protein>
    <submittedName>
        <fullName evidence="3">Uncharacterized protein</fullName>
    </submittedName>
</protein>
<evidence type="ECO:0000313" key="2">
    <source>
        <dbReference type="EMBL" id="VFK48378.1"/>
    </source>
</evidence>
<evidence type="ECO:0000313" key="1">
    <source>
        <dbReference type="EMBL" id="VFK42578.1"/>
    </source>
</evidence>
<dbReference type="EMBL" id="CAADHB010000119">
    <property type="protein sequence ID" value="VFK80485.1"/>
    <property type="molecule type" value="Genomic_DNA"/>
</dbReference>
<dbReference type="EMBL" id="CAADFU010000123">
    <property type="protein sequence ID" value="VFK48378.1"/>
    <property type="molecule type" value="Genomic_DNA"/>
</dbReference>
<dbReference type="AlphaFoldDB" id="A0A451BQF4"/>